<name>A0AAW6KJJ0_9BACI</name>
<keyword evidence="3" id="KW-0456">Lyase</keyword>
<dbReference type="Pfam" id="PF02666">
    <property type="entry name" value="PS_Dcarbxylase"/>
    <property type="match status" value="1"/>
</dbReference>
<evidence type="ECO:0000313" key="5">
    <source>
        <dbReference type="EMBL" id="MDE1455707.1"/>
    </source>
</evidence>
<dbReference type="Proteomes" id="UP001216709">
    <property type="component" value="Unassembled WGS sequence"/>
</dbReference>
<evidence type="ECO:0000256" key="2">
    <source>
        <dbReference type="ARBA" id="ARBA00023145"/>
    </source>
</evidence>
<evidence type="ECO:0000256" key="1">
    <source>
        <dbReference type="ARBA" id="ARBA00022793"/>
    </source>
</evidence>
<feature type="non-terminal residue" evidence="5">
    <location>
        <position position="118"/>
    </location>
</feature>
<accession>A0AAW6KJJ0</accession>
<keyword evidence="2" id="KW-0865">Zymogen</keyword>
<keyword evidence="4" id="KW-0670">Pyruvate</keyword>
<dbReference type="AlphaFoldDB" id="A0AAW6KJJ0"/>
<comment type="caution">
    <text evidence="5">The sequence shown here is derived from an EMBL/GenBank/DDBJ whole genome shotgun (WGS) entry which is preliminary data.</text>
</comment>
<dbReference type="EMBL" id="JARAFO010000702">
    <property type="protein sequence ID" value="MDE1455707.1"/>
    <property type="molecule type" value="Genomic_DNA"/>
</dbReference>
<dbReference type="GO" id="GO:0006646">
    <property type="term" value="P:phosphatidylethanolamine biosynthetic process"/>
    <property type="evidence" value="ECO:0007669"/>
    <property type="project" value="TreeGrafter"/>
</dbReference>
<evidence type="ECO:0000256" key="4">
    <source>
        <dbReference type="ARBA" id="ARBA00023317"/>
    </source>
</evidence>
<evidence type="ECO:0000256" key="3">
    <source>
        <dbReference type="ARBA" id="ARBA00023239"/>
    </source>
</evidence>
<sequence>FLIELTNKKGVSRMLKKFAQSKLSKPLIPSYIKTFHINTEEMLEDVRSFNSLHELFIRKLKSGARPLSAEPNSLVSPVDGVIEEMGAITRDKQFTVKQKLYSVEEMIGRSEIVNRYIG</sequence>
<dbReference type="GO" id="GO:0004609">
    <property type="term" value="F:phosphatidylserine decarboxylase activity"/>
    <property type="evidence" value="ECO:0007669"/>
    <property type="project" value="InterPro"/>
</dbReference>
<organism evidence="5 6">
    <name type="scientific">Bacillus paralicheniformis</name>
    <dbReference type="NCBI Taxonomy" id="1648923"/>
    <lineage>
        <taxon>Bacteria</taxon>
        <taxon>Bacillati</taxon>
        <taxon>Bacillota</taxon>
        <taxon>Bacilli</taxon>
        <taxon>Bacillales</taxon>
        <taxon>Bacillaceae</taxon>
        <taxon>Bacillus</taxon>
    </lineage>
</organism>
<dbReference type="RefSeq" id="WP_274686208.1">
    <property type="nucleotide sequence ID" value="NZ_JARAFO010000702.1"/>
</dbReference>
<keyword evidence="1" id="KW-0210">Decarboxylase</keyword>
<reference evidence="5" key="1">
    <citation type="submission" date="2022-12" db="EMBL/GenBank/DDBJ databases">
        <title>Draft Genome Sequences of Bacillus licheniformis and Bacillus paralicheniformis strains isolated from Irish skim milk powders.</title>
        <authorList>
            <person name="Lourenco A."/>
            <person name="Li F."/>
            <person name="Geraldine D."/>
            <person name="Tobin J.T."/>
            <person name="Butler F."/>
            <person name="Jordan K."/>
            <person name="Obrien T."/>
        </authorList>
    </citation>
    <scope>NUCLEOTIDE SEQUENCE</scope>
    <source>
        <strain evidence="5">3370</strain>
    </source>
</reference>
<proteinExistence type="predicted"/>
<protein>
    <submittedName>
        <fullName evidence="5">Phosphatidylserine decarboxylase</fullName>
    </submittedName>
</protein>
<feature type="non-terminal residue" evidence="5">
    <location>
        <position position="1"/>
    </location>
</feature>
<dbReference type="PANTHER" id="PTHR10067:SF6">
    <property type="entry name" value="PHOSPHATIDYLSERINE DECARBOXYLASE PROENZYME, MITOCHONDRIAL"/>
    <property type="match status" value="1"/>
</dbReference>
<evidence type="ECO:0000313" key="6">
    <source>
        <dbReference type="Proteomes" id="UP001216709"/>
    </source>
</evidence>
<dbReference type="PANTHER" id="PTHR10067">
    <property type="entry name" value="PHOSPHATIDYLSERINE DECARBOXYLASE"/>
    <property type="match status" value="1"/>
</dbReference>
<gene>
    <name evidence="5" type="ORF">PVN32_26805</name>
</gene>
<dbReference type="InterPro" id="IPR003817">
    <property type="entry name" value="PS_Dcarbxylase"/>
</dbReference>